<keyword evidence="1" id="KW-0472">Membrane</keyword>
<comment type="caution">
    <text evidence="3">The sequence shown here is derived from an EMBL/GenBank/DDBJ whole genome shotgun (WGS) entry which is preliminary data.</text>
</comment>
<feature type="domain" description="Putative zinc-ribbon" evidence="2">
    <location>
        <begin position="10"/>
        <end position="32"/>
    </location>
</feature>
<keyword evidence="1" id="KW-1133">Transmembrane helix</keyword>
<reference evidence="3" key="1">
    <citation type="journal article" date="2021" name="Int. J. Syst. Evol. Microbiol.">
        <title>Bradyrhizobium septentrionale sp. nov. (sv. septentrionale) and Bradyrhizobium quebecense sp. nov. (sv. septentrionale) associated with legumes native to Canada possess rearranged symbiosis genes and numerous insertion sequences.</title>
        <authorList>
            <person name="Bromfield E.S.P."/>
            <person name="Cloutier S."/>
        </authorList>
    </citation>
    <scope>NUCLEOTIDE SEQUENCE</scope>
    <source>
        <strain evidence="3">12S5</strain>
    </source>
</reference>
<feature type="transmembrane region" description="Helical" evidence="1">
    <location>
        <begin position="105"/>
        <end position="123"/>
    </location>
</feature>
<gene>
    <name evidence="3" type="ORF">J4P68_18960</name>
</gene>
<dbReference type="EMBL" id="JAGEPA010000001">
    <property type="protein sequence ID" value="MBO1431514.1"/>
    <property type="molecule type" value="Genomic_DNA"/>
</dbReference>
<keyword evidence="4" id="KW-1185">Reference proteome</keyword>
<proteinExistence type="predicted"/>
<feature type="transmembrane region" description="Helical" evidence="1">
    <location>
        <begin position="63"/>
        <end position="84"/>
    </location>
</feature>
<dbReference type="Proteomes" id="UP000692816">
    <property type="component" value="Unassembled WGS sequence"/>
</dbReference>
<accession>A0ABS3MJ44</accession>
<organism evidence="3 4">
    <name type="scientific">Bradyrhizobium quebecense</name>
    <dbReference type="NCBI Taxonomy" id="2748629"/>
    <lineage>
        <taxon>Bacteria</taxon>
        <taxon>Pseudomonadati</taxon>
        <taxon>Pseudomonadota</taxon>
        <taxon>Alphaproteobacteria</taxon>
        <taxon>Hyphomicrobiales</taxon>
        <taxon>Nitrobacteraceae</taxon>
        <taxon>Bradyrhizobium</taxon>
    </lineage>
</organism>
<protein>
    <submittedName>
        <fullName evidence="3">Zinc ribbon domain-containing protein</fullName>
    </submittedName>
</protein>
<dbReference type="RefSeq" id="WP_207834142.1">
    <property type="nucleotide sequence ID" value="NZ_CP088282.1"/>
</dbReference>
<sequence length="156" mass="16980">MSKGLPDASFRTCPSCGSVLSRGVLTCSYCGGVIAVENVLGRLRSELRFQVNRASQRLRDRNVLIWVLALCPIFILPPVLAILMCLRSSDGTQPDQGPATRGRDVVAIVILALCNLILSIMFWRWLSEISMASGFSIGLFLKSLGLSSPRSPLQSI</sequence>
<keyword evidence="1" id="KW-0812">Transmembrane</keyword>
<evidence type="ECO:0000259" key="2">
    <source>
        <dbReference type="Pfam" id="PF13248"/>
    </source>
</evidence>
<evidence type="ECO:0000256" key="1">
    <source>
        <dbReference type="SAM" id="Phobius"/>
    </source>
</evidence>
<dbReference type="InterPro" id="IPR059113">
    <property type="entry name" value="Znf_ribbon"/>
</dbReference>
<evidence type="ECO:0000313" key="3">
    <source>
        <dbReference type="EMBL" id="MBO1431514.1"/>
    </source>
</evidence>
<evidence type="ECO:0000313" key="4">
    <source>
        <dbReference type="Proteomes" id="UP000692816"/>
    </source>
</evidence>
<dbReference type="Pfam" id="PF13248">
    <property type="entry name" value="Zn_ribbon_3"/>
    <property type="match status" value="1"/>
</dbReference>
<name>A0ABS3MJ44_9BRAD</name>